<evidence type="ECO:0000313" key="2">
    <source>
        <dbReference type="EMBL" id="RWX43295.1"/>
    </source>
</evidence>
<evidence type="ECO:0000259" key="1">
    <source>
        <dbReference type="Pfam" id="PF20283"/>
    </source>
</evidence>
<dbReference type="AlphaFoldDB" id="A0A444IRD9"/>
<proteinExistence type="predicted"/>
<dbReference type="EMBL" id="MTKO01000124">
    <property type="protein sequence ID" value="RWX43295.1"/>
    <property type="molecule type" value="Genomic_DNA"/>
</dbReference>
<protein>
    <recommendedName>
        <fullName evidence="1">ABC-three component systems C-terminal domain-containing protein</fullName>
    </recommendedName>
</protein>
<dbReference type="InterPro" id="IPR046913">
    <property type="entry name" value="ABC-3C_CTD7"/>
</dbReference>
<organism evidence="2 3">
    <name type="scientific">Candidatus Electrothrix aarhusensis</name>
    <dbReference type="NCBI Taxonomy" id="1859131"/>
    <lineage>
        <taxon>Bacteria</taxon>
        <taxon>Pseudomonadati</taxon>
        <taxon>Thermodesulfobacteriota</taxon>
        <taxon>Desulfobulbia</taxon>
        <taxon>Desulfobulbales</taxon>
        <taxon>Desulfobulbaceae</taxon>
        <taxon>Candidatus Electrothrix</taxon>
    </lineage>
</organism>
<feature type="domain" description="ABC-three component systems C-terminal" evidence="1">
    <location>
        <begin position="243"/>
        <end position="364"/>
    </location>
</feature>
<dbReference type="Pfam" id="PF20283">
    <property type="entry name" value="CTD7"/>
    <property type="match status" value="1"/>
</dbReference>
<dbReference type="Proteomes" id="UP000287853">
    <property type="component" value="Unassembled WGS sequence"/>
</dbReference>
<reference evidence="2 3" key="1">
    <citation type="submission" date="2017-01" db="EMBL/GenBank/DDBJ databases">
        <title>The cable genome- insights into the physiology and evolution of filamentous bacteria capable of sulfide oxidation via long distance electron transfer.</title>
        <authorList>
            <person name="Schreiber L."/>
            <person name="Bjerg J.T."/>
            <person name="Boggild A."/>
            <person name="Van De Vossenberg J."/>
            <person name="Meysman F."/>
            <person name="Nielsen L.P."/>
            <person name="Schramm A."/>
            <person name="Kjeldsen K.U."/>
        </authorList>
    </citation>
    <scope>NUCLEOTIDE SEQUENCE [LARGE SCALE GENOMIC DNA]</scope>
    <source>
        <strain evidence="2">MCF</strain>
    </source>
</reference>
<evidence type="ECO:0000313" key="3">
    <source>
        <dbReference type="Proteomes" id="UP000287853"/>
    </source>
</evidence>
<gene>
    <name evidence="2" type="ORF">H206_02893</name>
</gene>
<name>A0A444IRD9_9BACT</name>
<accession>A0A444IRD9</accession>
<comment type="caution">
    <text evidence="2">The sequence shown here is derived from an EMBL/GenBank/DDBJ whole genome shotgun (WGS) entry which is preliminary data.</text>
</comment>
<sequence length="372" mass="43918">MKTHSNQATPKYLGYVYQVLIAIEQCLDPKTKKNQTIWIECYGDVYDGSIGTEVKHHVDQSYLTDNSPDFWKTLKNLITEDISGIEEFVLHTTADIKPNSIYDGWDDLTKTKKYKRLKDHVPAETVADFYDKTITNFPRKNLLPILDKLTIKSSQLSVKEKWEELKENRLLTYIPKEFREDALDWIYGYVNKRAIEDCRYWRIKINDFDSDRQISLNKFTDDQIPFPAINKEKVDSIDRDFRFVNEMKKLEFRNSRVERAISDFLRAGQSRIKLLSYEPTTLAETLDEYDATILECVESKKDYWAEQLETNEIGSEKAVKFSKDLYNESINKQELIKIPDVKDTSLYYQKGRMHHNVNEKLFSWEFIGEDLK</sequence>
<keyword evidence="3" id="KW-1185">Reference proteome</keyword>